<name>A0A8K0R1W6_9PLEO</name>
<proteinExistence type="predicted"/>
<evidence type="ECO:0000259" key="1">
    <source>
        <dbReference type="Pfam" id="PF08240"/>
    </source>
</evidence>
<dbReference type="Proteomes" id="UP000813461">
    <property type="component" value="Unassembled WGS sequence"/>
</dbReference>
<comment type="caution">
    <text evidence="2">The sequence shown here is derived from an EMBL/GenBank/DDBJ whole genome shotgun (WGS) entry which is preliminary data.</text>
</comment>
<sequence length="215" mass="23032">MSTLPTHRRVFRVTSPSPHTRPTLTLHTEPLPFSLPPTFVLIKTHAISLNYCDADILFGTNPWPTIPHMIPCNDAAGSIISLGSRVTRWHVGDAVLPNVDTANFTGREAGRGWLAANEDGVLADYLLFDESVLVRVPGHLSWGESSVLPCAGLTAWSALKGVKGGEMVSIQGTGGVALVAVKLALERGLRVVLSSSSDGKLAHVREELARILSGW</sequence>
<feature type="domain" description="Alcohol dehydrogenase-like N-terminal" evidence="1">
    <location>
        <begin position="38"/>
        <end position="137"/>
    </location>
</feature>
<dbReference type="InterPro" id="IPR011032">
    <property type="entry name" value="GroES-like_sf"/>
</dbReference>
<accession>A0A8K0R1W6</accession>
<evidence type="ECO:0000313" key="3">
    <source>
        <dbReference type="Proteomes" id="UP000813461"/>
    </source>
</evidence>
<dbReference type="PANTHER" id="PTHR45033:SF1">
    <property type="entry name" value="OXIDOREDUCTASE (EUROFUNG)"/>
    <property type="match status" value="1"/>
</dbReference>
<dbReference type="PANTHER" id="PTHR45033">
    <property type="match status" value="1"/>
</dbReference>
<dbReference type="InterPro" id="IPR013154">
    <property type="entry name" value="ADH-like_N"/>
</dbReference>
<dbReference type="AlphaFoldDB" id="A0A8K0R1W6"/>
<dbReference type="SUPFAM" id="SSF50129">
    <property type="entry name" value="GroES-like"/>
    <property type="match status" value="1"/>
</dbReference>
<dbReference type="Gene3D" id="3.40.50.720">
    <property type="entry name" value="NAD(P)-binding Rossmann-like Domain"/>
    <property type="match status" value="1"/>
</dbReference>
<dbReference type="OrthoDB" id="3509362at2759"/>
<dbReference type="EMBL" id="JAGMVJ010000016">
    <property type="protein sequence ID" value="KAH7079729.1"/>
    <property type="molecule type" value="Genomic_DNA"/>
</dbReference>
<dbReference type="InterPro" id="IPR052711">
    <property type="entry name" value="Zinc_ADH-like"/>
</dbReference>
<gene>
    <name evidence="2" type="ORF">FB567DRAFT_607125</name>
</gene>
<protein>
    <submittedName>
        <fullName evidence="2">Chaperonin 10-like protein</fullName>
    </submittedName>
</protein>
<evidence type="ECO:0000313" key="2">
    <source>
        <dbReference type="EMBL" id="KAH7079729.1"/>
    </source>
</evidence>
<dbReference type="InterPro" id="IPR036291">
    <property type="entry name" value="NAD(P)-bd_dom_sf"/>
</dbReference>
<keyword evidence="3" id="KW-1185">Reference proteome</keyword>
<dbReference type="Gene3D" id="3.90.180.10">
    <property type="entry name" value="Medium-chain alcohol dehydrogenases, catalytic domain"/>
    <property type="match status" value="1"/>
</dbReference>
<dbReference type="Pfam" id="PF08240">
    <property type="entry name" value="ADH_N"/>
    <property type="match status" value="1"/>
</dbReference>
<organism evidence="2 3">
    <name type="scientific">Paraphoma chrysanthemicola</name>
    <dbReference type="NCBI Taxonomy" id="798071"/>
    <lineage>
        <taxon>Eukaryota</taxon>
        <taxon>Fungi</taxon>
        <taxon>Dikarya</taxon>
        <taxon>Ascomycota</taxon>
        <taxon>Pezizomycotina</taxon>
        <taxon>Dothideomycetes</taxon>
        <taxon>Pleosporomycetidae</taxon>
        <taxon>Pleosporales</taxon>
        <taxon>Pleosporineae</taxon>
        <taxon>Phaeosphaeriaceae</taxon>
        <taxon>Paraphoma</taxon>
    </lineage>
</organism>
<reference evidence="2" key="1">
    <citation type="journal article" date="2021" name="Nat. Commun.">
        <title>Genetic determinants of endophytism in the Arabidopsis root mycobiome.</title>
        <authorList>
            <person name="Mesny F."/>
            <person name="Miyauchi S."/>
            <person name="Thiergart T."/>
            <person name="Pickel B."/>
            <person name="Atanasova L."/>
            <person name="Karlsson M."/>
            <person name="Huettel B."/>
            <person name="Barry K.W."/>
            <person name="Haridas S."/>
            <person name="Chen C."/>
            <person name="Bauer D."/>
            <person name="Andreopoulos W."/>
            <person name="Pangilinan J."/>
            <person name="LaButti K."/>
            <person name="Riley R."/>
            <person name="Lipzen A."/>
            <person name="Clum A."/>
            <person name="Drula E."/>
            <person name="Henrissat B."/>
            <person name="Kohler A."/>
            <person name="Grigoriev I.V."/>
            <person name="Martin F.M."/>
            <person name="Hacquard S."/>
        </authorList>
    </citation>
    <scope>NUCLEOTIDE SEQUENCE</scope>
    <source>
        <strain evidence="2">MPI-SDFR-AT-0120</strain>
    </source>
</reference>
<dbReference type="SUPFAM" id="SSF51735">
    <property type="entry name" value="NAD(P)-binding Rossmann-fold domains"/>
    <property type="match status" value="1"/>
</dbReference>